<dbReference type="Proteomes" id="UP001497623">
    <property type="component" value="Unassembled WGS sequence"/>
</dbReference>
<sequence>MHYIIGILYMGSVLASFFTYAGRVSQEYGNIEDNSILYSREKHKYPKKVFDHPSHMQKDNVVLNLISTILGAMQSEQCLERLLCEVGKSLSEVEPARMLVNLGSVYVPPDQLHLFKALRTSVLNSHLAQCWDYKCGSLPTRDEL</sequence>
<reference evidence="1 2" key="1">
    <citation type="submission" date="2024-05" db="EMBL/GenBank/DDBJ databases">
        <authorList>
            <person name="Wallberg A."/>
        </authorList>
    </citation>
    <scope>NUCLEOTIDE SEQUENCE [LARGE SCALE GENOMIC DNA]</scope>
</reference>
<name>A0AAV2R351_MEGNR</name>
<accession>A0AAV2R351</accession>
<organism evidence="1 2">
    <name type="scientific">Meganyctiphanes norvegica</name>
    <name type="common">Northern krill</name>
    <name type="synonym">Thysanopoda norvegica</name>
    <dbReference type="NCBI Taxonomy" id="48144"/>
    <lineage>
        <taxon>Eukaryota</taxon>
        <taxon>Metazoa</taxon>
        <taxon>Ecdysozoa</taxon>
        <taxon>Arthropoda</taxon>
        <taxon>Crustacea</taxon>
        <taxon>Multicrustacea</taxon>
        <taxon>Malacostraca</taxon>
        <taxon>Eumalacostraca</taxon>
        <taxon>Eucarida</taxon>
        <taxon>Euphausiacea</taxon>
        <taxon>Euphausiidae</taxon>
        <taxon>Meganyctiphanes</taxon>
    </lineage>
</organism>
<dbReference type="AlphaFoldDB" id="A0AAV2R351"/>
<gene>
    <name evidence="1" type="ORF">MNOR_LOCUS18379</name>
</gene>
<protein>
    <submittedName>
        <fullName evidence="1">Uncharacterized protein</fullName>
    </submittedName>
</protein>
<comment type="caution">
    <text evidence="1">The sequence shown here is derived from an EMBL/GenBank/DDBJ whole genome shotgun (WGS) entry which is preliminary data.</text>
</comment>
<dbReference type="EMBL" id="CAXKWB010013107">
    <property type="protein sequence ID" value="CAL4106651.1"/>
    <property type="molecule type" value="Genomic_DNA"/>
</dbReference>
<evidence type="ECO:0000313" key="2">
    <source>
        <dbReference type="Proteomes" id="UP001497623"/>
    </source>
</evidence>
<evidence type="ECO:0000313" key="1">
    <source>
        <dbReference type="EMBL" id="CAL4106651.1"/>
    </source>
</evidence>
<proteinExistence type="predicted"/>
<keyword evidence="2" id="KW-1185">Reference proteome</keyword>